<evidence type="ECO:0000256" key="2">
    <source>
        <dbReference type="ARBA" id="ARBA00022642"/>
    </source>
</evidence>
<comment type="caution">
    <text evidence="9">The sequence shown here is derived from an EMBL/GenBank/DDBJ whole genome shotgun (WGS) entry which is preliminary data.</text>
</comment>
<dbReference type="PANTHER" id="PTHR11080:SF2">
    <property type="entry name" value="LD05707P"/>
    <property type="match status" value="1"/>
</dbReference>
<dbReference type="EC" id="3.5.1.19" evidence="6"/>
<evidence type="ECO:0000256" key="7">
    <source>
        <dbReference type="ARBA" id="ARBA00043224"/>
    </source>
</evidence>
<dbReference type="SUPFAM" id="SSF52499">
    <property type="entry name" value="Isochorismatase-like hydrolases"/>
    <property type="match status" value="1"/>
</dbReference>
<keyword evidence="3" id="KW-0479">Metal-binding</keyword>
<evidence type="ECO:0000256" key="3">
    <source>
        <dbReference type="ARBA" id="ARBA00022723"/>
    </source>
</evidence>
<evidence type="ECO:0000256" key="1">
    <source>
        <dbReference type="ARBA" id="ARBA00006336"/>
    </source>
</evidence>
<evidence type="ECO:0000256" key="4">
    <source>
        <dbReference type="ARBA" id="ARBA00022801"/>
    </source>
</evidence>
<dbReference type="InterPro" id="IPR052347">
    <property type="entry name" value="Isochorismatase_Nicotinamidase"/>
</dbReference>
<evidence type="ECO:0000256" key="5">
    <source>
        <dbReference type="ARBA" id="ARBA00037900"/>
    </source>
</evidence>
<organism evidence="9 10">
    <name type="scientific">Malikia spinosa</name>
    <dbReference type="NCBI Taxonomy" id="86180"/>
    <lineage>
        <taxon>Bacteria</taxon>
        <taxon>Pseudomonadati</taxon>
        <taxon>Pseudomonadota</taxon>
        <taxon>Betaproteobacteria</taxon>
        <taxon>Burkholderiales</taxon>
        <taxon>Comamonadaceae</taxon>
        <taxon>Malikia</taxon>
    </lineage>
</organism>
<name>A0A2S9KFI8_9BURK</name>
<dbReference type="AlphaFoldDB" id="A0A2S9KFI8"/>
<feature type="domain" description="Isochorismatase-like" evidence="8">
    <location>
        <begin position="18"/>
        <end position="198"/>
    </location>
</feature>
<keyword evidence="2" id="KW-0662">Pyridine nucleotide biosynthesis</keyword>
<accession>A0A2S9KFI8</accession>
<comment type="pathway">
    <text evidence="5">Cofactor biosynthesis; nicotinate biosynthesis; nicotinate from nicotinamide: step 1/1.</text>
</comment>
<dbReference type="InterPro" id="IPR036380">
    <property type="entry name" value="Isochorismatase-like_sf"/>
</dbReference>
<gene>
    <name evidence="9" type="ORF">C6P61_07605</name>
</gene>
<evidence type="ECO:0000313" key="10">
    <source>
        <dbReference type="Proteomes" id="UP000238326"/>
    </source>
</evidence>
<dbReference type="InterPro" id="IPR000868">
    <property type="entry name" value="Isochorismatase-like_dom"/>
</dbReference>
<dbReference type="GO" id="GO:0008936">
    <property type="term" value="F:nicotinamidase activity"/>
    <property type="evidence" value="ECO:0007669"/>
    <property type="project" value="UniProtKB-EC"/>
</dbReference>
<dbReference type="Gene3D" id="3.40.50.850">
    <property type="entry name" value="Isochorismatase-like"/>
    <property type="match status" value="1"/>
</dbReference>
<dbReference type="GO" id="GO:0046872">
    <property type="term" value="F:metal ion binding"/>
    <property type="evidence" value="ECO:0007669"/>
    <property type="project" value="UniProtKB-KW"/>
</dbReference>
<proteinExistence type="inferred from homology"/>
<dbReference type="RefSeq" id="WP_105729332.1">
    <property type="nucleotide sequence ID" value="NZ_PVLR01000018.1"/>
</dbReference>
<dbReference type="Proteomes" id="UP000238326">
    <property type="component" value="Unassembled WGS sequence"/>
</dbReference>
<dbReference type="Pfam" id="PF00857">
    <property type="entry name" value="Isochorismatase"/>
    <property type="match status" value="1"/>
</dbReference>
<dbReference type="GO" id="GO:0019363">
    <property type="term" value="P:pyridine nucleotide biosynthetic process"/>
    <property type="evidence" value="ECO:0007669"/>
    <property type="project" value="UniProtKB-KW"/>
</dbReference>
<reference evidence="9 10" key="1">
    <citation type="submission" date="2018-03" db="EMBL/GenBank/DDBJ databases">
        <title>Comparative genomics illustrates the genes involved in a hyperalkaliphilic mechanisms of Serpentinomonas isolated from highly-alkaline calcium-rich serpentinized springs.</title>
        <authorList>
            <person name="Suzuki S."/>
            <person name="Ishii S."/>
            <person name="Walworth N."/>
            <person name="Bird L."/>
            <person name="Kuenen J.G."/>
            <person name="Nealson K.H."/>
        </authorList>
    </citation>
    <scope>NUCLEOTIDE SEQUENCE [LARGE SCALE GENOMIC DNA]</scope>
    <source>
        <strain evidence="9 10">83</strain>
    </source>
</reference>
<dbReference type="OrthoDB" id="9791276at2"/>
<keyword evidence="4" id="KW-0378">Hydrolase</keyword>
<dbReference type="CDD" id="cd01011">
    <property type="entry name" value="nicotinamidase"/>
    <property type="match status" value="1"/>
</dbReference>
<sequence>MSETPDGSGALRLRAGDALLLVDLQRDFLPGGALAVPDGDRVVPVLARYLDRFASLGLAICCTRDWHPPDHVSFSSRGGPWPPHGVAGTPGAEFAPELQLPVSTQIFSKATEPEAEAYSGFEGTGLAASLHRQGISRLFVGGLATDYCVQATVLDALREGFEVLLLGDAVRAVELEPGDGERALQLMRQAGARIIGYEQLAGQGA</sequence>
<comment type="similarity">
    <text evidence="1">Belongs to the isochorismatase family.</text>
</comment>
<dbReference type="PANTHER" id="PTHR11080">
    <property type="entry name" value="PYRAZINAMIDASE/NICOTINAMIDASE"/>
    <property type="match status" value="1"/>
</dbReference>
<evidence type="ECO:0000259" key="8">
    <source>
        <dbReference type="Pfam" id="PF00857"/>
    </source>
</evidence>
<protein>
    <recommendedName>
        <fullName evidence="6">nicotinamidase</fullName>
        <ecNumber evidence="6">3.5.1.19</ecNumber>
    </recommendedName>
    <alternativeName>
        <fullName evidence="7">Nicotinamide deamidase</fullName>
    </alternativeName>
</protein>
<keyword evidence="10" id="KW-1185">Reference proteome</keyword>
<evidence type="ECO:0000256" key="6">
    <source>
        <dbReference type="ARBA" id="ARBA00039017"/>
    </source>
</evidence>
<evidence type="ECO:0000313" key="9">
    <source>
        <dbReference type="EMBL" id="PRD69177.1"/>
    </source>
</evidence>
<dbReference type="EMBL" id="PVLR01000018">
    <property type="protein sequence ID" value="PRD69177.1"/>
    <property type="molecule type" value="Genomic_DNA"/>
</dbReference>